<proteinExistence type="inferred from homology"/>
<gene>
    <name evidence="1" type="primary">mltG</name>
    <name evidence="2" type="ORF">Lgee_1792</name>
</gene>
<sequence>MNRFLYASAAAVLTALLTLVAVTGFYFYAYAKAPLCAACDSSTIIELAPNMSAAAFLKSLSTKNLIRYPRAFRILMRIDGSGRSLKAGVYALKPEESLRDFLQRVVTGDVLTASFRIIEGTNLKRVTASLENAPWLDFQPEMLDAIRGEYLSAEGLLLADTYRYKAGSSAKNVLMLAHTNLTNALNAAWEGRDAGLPFKTPYELLTAASIVEKESGVASERRLIAGVLVNRLRRFMPLQMDPTVIYALGEHYEGRLRHADLKIDSPYNTYRYRGLPPTPIAMVGRDALDAVAHPEPTAYLYYVARGDGTHEFSVDYASQRAAIHRYLKKGKRP</sequence>
<keyword evidence="1" id="KW-1133">Transmembrane helix</keyword>
<comment type="function">
    <text evidence="1">Functions as a peptidoglycan terminase that cleaves nascent peptidoglycan strands endolytically to terminate their elongation.</text>
</comment>
<dbReference type="NCBIfam" id="TIGR00247">
    <property type="entry name" value="endolytic transglycosylase MltG"/>
    <property type="match status" value="1"/>
</dbReference>
<dbReference type="EC" id="4.2.2.29" evidence="1"/>
<dbReference type="EMBL" id="LNYC01000070">
    <property type="protein sequence ID" value="KTC97471.1"/>
    <property type="molecule type" value="Genomic_DNA"/>
</dbReference>
<dbReference type="Pfam" id="PF02618">
    <property type="entry name" value="YceG"/>
    <property type="match status" value="1"/>
</dbReference>
<dbReference type="GO" id="GO:0009252">
    <property type="term" value="P:peptidoglycan biosynthetic process"/>
    <property type="evidence" value="ECO:0007669"/>
    <property type="project" value="UniProtKB-UniRule"/>
</dbReference>
<dbReference type="STRING" id="45065.Lgee_1792"/>
<keyword evidence="1" id="KW-0472">Membrane</keyword>
<dbReference type="Proteomes" id="UP000054785">
    <property type="component" value="Unassembled WGS sequence"/>
</dbReference>
<feature type="site" description="Important for catalytic activity" evidence="1">
    <location>
        <position position="214"/>
    </location>
</feature>
<keyword evidence="1" id="KW-0812">Transmembrane</keyword>
<protein>
    <recommendedName>
        <fullName evidence="1">Endolytic murein transglycosylase</fullName>
        <ecNumber evidence="1">4.2.2.29</ecNumber>
    </recommendedName>
    <alternativeName>
        <fullName evidence="1">Peptidoglycan lytic transglycosylase</fullName>
    </alternativeName>
    <alternativeName>
        <fullName evidence="1">Peptidoglycan polymerization terminase</fullName>
    </alternativeName>
</protein>
<name>A0A0W0TPG2_9GAMM</name>
<dbReference type="CDD" id="cd08010">
    <property type="entry name" value="MltG_like"/>
    <property type="match status" value="1"/>
</dbReference>
<keyword evidence="1" id="KW-0456">Lyase</keyword>
<dbReference type="GO" id="GO:0071555">
    <property type="term" value="P:cell wall organization"/>
    <property type="evidence" value="ECO:0007669"/>
    <property type="project" value="UniProtKB-KW"/>
</dbReference>
<comment type="caution">
    <text evidence="2">The sequence shown here is derived from an EMBL/GenBank/DDBJ whole genome shotgun (WGS) entry which is preliminary data.</text>
</comment>
<keyword evidence="1" id="KW-0961">Cell wall biogenesis/degradation</keyword>
<dbReference type="GO" id="GO:0008932">
    <property type="term" value="F:lytic endotransglycosylase activity"/>
    <property type="evidence" value="ECO:0007669"/>
    <property type="project" value="UniProtKB-UniRule"/>
</dbReference>
<keyword evidence="1" id="KW-1003">Cell membrane</keyword>
<dbReference type="InterPro" id="IPR003770">
    <property type="entry name" value="MLTG-like"/>
</dbReference>
<dbReference type="HAMAP" id="MF_02065">
    <property type="entry name" value="MltG"/>
    <property type="match status" value="1"/>
</dbReference>
<comment type="similarity">
    <text evidence="1">Belongs to the transglycosylase MltG family.</text>
</comment>
<evidence type="ECO:0000256" key="1">
    <source>
        <dbReference type="HAMAP-Rule" id="MF_02065"/>
    </source>
</evidence>
<dbReference type="PANTHER" id="PTHR30518">
    <property type="entry name" value="ENDOLYTIC MUREIN TRANSGLYCOSYLASE"/>
    <property type="match status" value="1"/>
</dbReference>
<dbReference type="PANTHER" id="PTHR30518:SF2">
    <property type="entry name" value="ENDOLYTIC MUREIN TRANSGLYCOSYLASE"/>
    <property type="match status" value="1"/>
</dbReference>
<dbReference type="GO" id="GO:0005886">
    <property type="term" value="C:plasma membrane"/>
    <property type="evidence" value="ECO:0007669"/>
    <property type="project" value="UniProtKB-UniRule"/>
</dbReference>
<dbReference type="AlphaFoldDB" id="A0A0W0TPG2"/>
<reference evidence="2 3" key="1">
    <citation type="submission" date="2015-11" db="EMBL/GenBank/DDBJ databases">
        <title>Genomic analysis of 38 Legionella species identifies large and diverse effector repertoires.</title>
        <authorList>
            <person name="Burstein D."/>
            <person name="Amaro F."/>
            <person name="Zusman T."/>
            <person name="Lifshitz Z."/>
            <person name="Cohen O."/>
            <person name="Gilbert J.A."/>
            <person name="Pupko T."/>
            <person name="Shuman H.A."/>
            <person name="Segal G."/>
        </authorList>
    </citation>
    <scope>NUCLEOTIDE SEQUENCE [LARGE SCALE GENOMIC DNA]</scope>
    <source>
        <strain evidence="2 3">ATCC 49504</strain>
    </source>
</reference>
<dbReference type="Gene3D" id="3.30.160.60">
    <property type="entry name" value="Classic Zinc Finger"/>
    <property type="match status" value="1"/>
</dbReference>
<dbReference type="RefSeq" id="WP_051550908.1">
    <property type="nucleotide sequence ID" value="NZ_CAAAHN010000003.1"/>
</dbReference>
<comment type="catalytic activity">
    <reaction evidence="1">
        <text>a peptidoglycan chain = a peptidoglycan chain with N-acetyl-1,6-anhydromuramyl-[peptide] at the reducing end + a peptidoglycan chain with N-acetylglucosamine at the non-reducing end.</text>
        <dbReference type="EC" id="4.2.2.29"/>
    </reaction>
</comment>
<keyword evidence="1" id="KW-0997">Cell inner membrane</keyword>
<evidence type="ECO:0000313" key="2">
    <source>
        <dbReference type="EMBL" id="KTC97471.1"/>
    </source>
</evidence>
<dbReference type="PATRIC" id="fig|45065.4.peg.1946"/>
<accession>A0A0W0TPG2</accession>
<keyword evidence="3" id="KW-1185">Reference proteome</keyword>
<organism evidence="2 3">
    <name type="scientific">Legionella geestiana</name>
    <dbReference type="NCBI Taxonomy" id="45065"/>
    <lineage>
        <taxon>Bacteria</taxon>
        <taxon>Pseudomonadati</taxon>
        <taxon>Pseudomonadota</taxon>
        <taxon>Gammaproteobacteria</taxon>
        <taxon>Legionellales</taxon>
        <taxon>Legionellaceae</taxon>
        <taxon>Legionella</taxon>
    </lineage>
</organism>
<evidence type="ECO:0000313" key="3">
    <source>
        <dbReference type="Proteomes" id="UP000054785"/>
    </source>
</evidence>
<dbReference type="Gene3D" id="3.30.1490.480">
    <property type="entry name" value="Endolytic murein transglycosylase"/>
    <property type="match status" value="1"/>
</dbReference>
<dbReference type="OrthoDB" id="9814591at2"/>